<gene>
    <name evidence="1" type="ORF">SAMN05421593_3522</name>
</gene>
<protein>
    <submittedName>
        <fullName evidence="1">Uncharacterized protein</fullName>
    </submittedName>
</protein>
<proteinExistence type="predicted"/>
<dbReference type="Pfam" id="PF22668">
    <property type="entry name" value="DUF7009"/>
    <property type="match status" value="1"/>
</dbReference>
<dbReference type="AlphaFoldDB" id="A0A1H6HV30"/>
<accession>A0A1H6HV30</accession>
<dbReference type="RefSeq" id="WP_089694074.1">
    <property type="nucleotide sequence ID" value="NZ_DALZIY010000005.1"/>
</dbReference>
<organism evidence="1 2">
    <name type="scientific">Chryseobacterium culicis</name>
    <dbReference type="NCBI Taxonomy" id="680127"/>
    <lineage>
        <taxon>Bacteria</taxon>
        <taxon>Pseudomonadati</taxon>
        <taxon>Bacteroidota</taxon>
        <taxon>Flavobacteriia</taxon>
        <taxon>Flavobacteriales</taxon>
        <taxon>Weeksellaceae</taxon>
        <taxon>Chryseobacterium group</taxon>
        <taxon>Chryseobacterium</taxon>
    </lineage>
</organism>
<evidence type="ECO:0000313" key="1">
    <source>
        <dbReference type="EMBL" id="SEH37898.1"/>
    </source>
</evidence>
<name>A0A1H6HV30_CHRCI</name>
<dbReference type="Proteomes" id="UP000198561">
    <property type="component" value="Unassembled WGS sequence"/>
</dbReference>
<dbReference type="InterPro" id="IPR053825">
    <property type="entry name" value="DUF7009"/>
</dbReference>
<sequence>MKIRIKDNSVRFRLTQSEVAKLGVDGTISSVTEFVNRPFIYSLEQTENKELSAEFIDNRIVLKMPETMIKEWISTDRVGFEGQAGNIKLLIEKDFVCIDNTLEDQSDNYPNPNMKC</sequence>
<dbReference type="EMBL" id="FNWQ01000004">
    <property type="protein sequence ID" value="SEH37898.1"/>
    <property type="molecule type" value="Genomic_DNA"/>
</dbReference>
<evidence type="ECO:0000313" key="2">
    <source>
        <dbReference type="Proteomes" id="UP000198561"/>
    </source>
</evidence>
<dbReference type="STRING" id="680127.SAMN05421593_3522"/>
<dbReference type="OrthoDB" id="7060517at2"/>
<reference evidence="1 2" key="1">
    <citation type="submission" date="2016-10" db="EMBL/GenBank/DDBJ databases">
        <authorList>
            <person name="de Groot N.N."/>
        </authorList>
    </citation>
    <scope>NUCLEOTIDE SEQUENCE [LARGE SCALE GENOMIC DNA]</scope>
    <source>
        <strain evidence="1 2">DSM 23031</strain>
    </source>
</reference>